<keyword evidence="2" id="KW-1133">Transmembrane helix</keyword>
<evidence type="ECO:0008006" key="5">
    <source>
        <dbReference type="Google" id="ProtNLM"/>
    </source>
</evidence>
<sequence length="145" mass="14331">MVEQAVRTLVHGAATGLPAPWAQAVREAAGRGAEGLAEPLDEVVAADRTRDAADAKGGWGTRGGRNAKKAGEGGSAVRTGRGTAGSAAGPSVRPKWWAVAAAGQGVLFALHVAGLLWLLGAVVGVVGGQWWIPAVVLTGGGLGGP</sequence>
<feature type="compositionally biased region" description="Low complexity" evidence="1">
    <location>
        <begin position="76"/>
        <end position="89"/>
    </location>
</feature>
<feature type="non-terminal residue" evidence="3">
    <location>
        <position position="145"/>
    </location>
</feature>
<keyword evidence="2" id="KW-0472">Membrane</keyword>
<evidence type="ECO:0000313" key="3">
    <source>
        <dbReference type="EMBL" id="KOG90490.1"/>
    </source>
</evidence>
<evidence type="ECO:0000256" key="1">
    <source>
        <dbReference type="SAM" id="MobiDB-lite"/>
    </source>
</evidence>
<keyword evidence="4" id="KW-1185">Reference proteome</keyword>
<gene>
    <name evidence="3" type="ORF">ADK38_08455</name>
</gene>
<evidence type="ECO:0000256" key="2">
    <source>
        <dbReference type="SAM" id="Phobius"/>
    </source>
</evidence>
<feature type="region of interest" description="Disordered" evidence="1">
    <location>
        <begin position="47"/>
        <end position="89"/>
    </location>
</feature>
<reference evidence="3 4" key="1">
    <citation type="submission" date="2015-07" db="EMBL/GenBank/DDBJ databases">
        <authorList>
            <person name="Ju K.-S."/>
            <person name="Doroghazi J.R."/>
            <person name="Metcalf W.W."/>
        </authorList>
    </citation>
    <scope>NUCLEOTIDE SEQUENCE [LARGE SCALE GENOMIC DNA]</scope>
    <source>
        <strain evidence="3 4">NRRL B-3589</strain>
    </source>
</reference>
<protein>
    <recommendedName>
        <fullName evidence="5">Histidine kinase</fullName>
    </recommendedName>
</protein>
<comment type="caution">
    <text evidence="3">The sequence shown here is derived from an EMBL/GenBank/DDBJ whole genome shotgun (WGS) entry which is preliminary data.</text>
</comment>
<dbReference type="EMBL" id="LGUT01000698">
    <property type="protein sequence ID" value="KOG90490.1"/>
    <property type="molecule type" value="Genomic_DNA"/>
</dbReference>
<organism evidence="3 4">
    <name type="scientific">Streptomyces varsoviensis</name>
    <dbReference type="NCBI Taxonomy" id="67373"/>
    <lineage>
        <taxon>Bacteria</taxon>
        <taxon>Bacillati</taxon>
        <taxon>Actinomycetota</taxon>
        <taxon>Actinomycetes</taxon>
        <taxon>Kitasatosporales</taxon>
        <taxon>Streptomycetaceae</taxon>
        <taxon>Streptomyces</taxon>
    </lineage>
</organism>
<accession>A0ABR5JAN0</accession>
<name>A0ABR5JAN0_9ACTN</name>
<proteinExistence type="predicted"/>
<feature type="transmembrane region" description="Helical" evidence="2">
    <location>
        <begin position="105"/>
        <end position="132"/>
    </location>
</feature>
<keyword evidence="2" id="KW-0812">Transmembrane</keyword>
<dbReference type="Proteomes" id="UP000037020">
    <property type="component" value="Unassembled WGS sequence"/>
</dbReference>
<evidence type="ECO:0000313" key="4">
    <source>
        <dbReference type="Proteomes" id="UP000037020"/>
    </source>
</evidence>